<organism evidence="1">
    <name type="scientific">uncultured Caudovirales phage</name>
    <dbReference type="NCBI Taxonomy" id="2100421"/>
    <lineage>
        <taxon>Viruses</taxon>
        <taxon>Duplodnaviria</taxon>
        <taxon>Heunggongvirae</taxon>
        <taxon>Uroviricota</taxon>
        <taxon>Caudoviricetes</taxon>
        <taxon>Peduoviridae</taxon>
        <taxon>Maltschvirus</taxon>
        <taxon>Maltschvirus maltsch</taxon>
    </lineage>
</organism>
<protein>
    <submittedName>
        <fullName evidence="1">Uncharacterized protein</fullName>
    </submittedName>
</protein>
<evidence type="ECO:0000313" key="1">
    <source>
        <dbReference type="EMBL" id="CAB4121596.1"/>
    </source>
</evidence>
<sequence>MQISENIIKLKAIVKRLESLSASANPIDYAPIFDAWIEAHIVVGSGMIEADRLGNL</sequence>
<reference evidence="1" key="1">
    <citation type="submission" date="2020-04" db="EMBL/GenBank/DDBJ databases">
        <authorList>
            <person name="Chiriac C."/>
            <person name="Salcher M."/>
            <person name="Ghai R."/>
            <person name="Kavagutti S V."/>
        </authorList>
    </citation>
    <scope>NUCLEOTIDE SEQUENCE</scope>
</reference>
<accession>A0A6J5KKD5</accession>
<gene>
    <name evidence="1" type="ORF">UFOVP14_43</name>
</gene>
<dbReference type="EMBL" id="LR796151">
    <property type="protein sequence ID" value="CAB4121596.1"/>
    <property type="molecule type" value="Genomic_DNA"/>
</dbReference>
<name>A0A6J5KKD5_9CAUD</name>
<proteinExistence type="predicted"/>